<evidence type="ECO:0000313" key="2">
    <source>
        <dbReference type="EMBL" id="MEQ2424155.1"/>
    </source>
</evidence>
<reference evidence="2 3" key="1">
    <citation type="submission" date="2024-03" db="EMBL/GenBank/DDBJ databases">
        <title>Human intestinal bacterial collection.</title>
        <authorList>
            <person name="Pauvert C."/>
            <person name="Hitch T.C.A."/>
            <person name="Clavel T."/>
        </authorList>
    </citation>
    <scope>NUCLEOTIDE SEQUENCE [LARGE SCALE GENOMIC DNA]</scope>
    <source>
        <strain evidence="2 3">CLA-SR-H021</strain>
    </source>
</reference>
<keyword evidence="3" id="KW-1185">Reference proteome</keyword>
<gene>
    <name evidence="2" type="ORF">WMQ36_04150</name>
</gene>
<dbReference type="InterPro" id="IPR000994">
    <property type="entry name" value="Pept_M24"/>
</dbReference>
<dbReference type="EMBL" id="JBBMFM010000009">
    <property type="protein sequence ID" value="MEQ2424155.1"/>
    <property type="molecule type" value="Genomic_DNA"/>
</dbReference>
<dbReference type="Gene3D" id="3.90.230.10">
    <property type="entry name" value="Creatinase/methionine aminopeptidase superfamily"/>
    <property type="match status" value="1"/>
</dbReference>
<dbReference type="SUPFAM" id="SSF55920">
    <property type="entry name" value="Creatinase/aminopeptidase"/>
    <property type="match status" value="1"/>
</dbReference>
<evidence type="ECO:0000259" key="1">
    <source>
        <dbReference type="Pfam" id="PF00557"/>
    </source>
</evidence>
<comment type="caution">
    <text evidence="2">The sequence shown here is derived from an EMBL/GenBank/DDBJ whole genome shotgun (WGS) entry which is preliminary data.</text>
</comment>
<dbReference type="Proteomes" id="UP001454086">
    <property type="component" value="Unassembled WGS sequence"/>
</dbReference>
<feature type="domain" description="Peptidase M24" evidence="1">
    <location>
        <begin position="173"/>
        <end position="345"/>
    </location>
</feature>
<name>A0ABV1D2C8_9FIRM</name>
<keyword evidence="2" id="KW-0378">Hydrolase</keyword>
<dbReference type="GO" id="GO:0016787">
    <property type="term" value="F:hydrolase activity"/>
    <property type="evidence" value="ECO:0007669"/>
    <property type="project" value="UniProtKB-KW"/>
</dbReference>
<dbReference type="CDD" id="cd01066">
    <property type="entry name" value="APP_MetAP"/>
    <property type="match status" value="1"/>
</dbReference>
<proteinExistence type="predicted"/>
<dbReference type="Pfam" id="PF00557">
    <property type="entry name" value="Peptidase_M24"/>
    <property type="match status" value="1"/>
</dbReference>
<dbReference type="InterPro" id="IPR036005">
    <property type="entry name" value="Creatinase/aminopeptidase-like"/>
</dbReference>
<accession>A0ABV1D2C8</accession>
<protein>
    <submittedName>
        <fullName evidence="2">M24 family metallopeptidase</fullName>
        <ecNumber evidence="2">3.4.-.-</ecNumber>
    </submittedName>
</protein>
<dbReference type="RefSeq" id="WP_349117771.1">
    <property type="nucleotide sequence ID" value="NZ_JBBMFM010000009.1"/>
</dbReference>
<dbReference type="EC" id="3.4.-.-" evidence="2"/>
<sequence>MKKLYSRMDKENLDAVVVYADREHYSNFRYLAAFEPRFEEGLFVIHRNGANFVLLGNECYGLFHECKVPVSPLLCQILSLPNQPMDRFTSMKEMFEKAGLENGMRIGVVGWKLFTGNMDTEHMFDVPAYIIKALTEITGEIDVVNATGIFINPRDGIRTINEVHAIAQLEYGAAQASGRIADMLEGLEPGKTEIELGAYLNPMGKVMSCHPYLSAGQNRFRGLISVTDYQVRKGDAICASMGLEGGLTCRAGYVAEDEKDLDDGLQDYMEKLAKPYFAAAATWYEMIGPGVRGDEIFDAIQHIIPKETYGWVLNPGHLIGTEEWLSSPVYPESDVEFKSGMLVQMDIIPGMDGYSGPNCEDGICIADEELQRGLESEYPDVWRRMQERKAYMKEVLGINLKPEVFPMSDLAGWFNPFLLNRKNAFVVC</sequence>
<organism evidence="2 3">
    <name type="scientific">Enterocloster hominis</name>
    <name type="common">ex Hitch et al. 2024</name>
    <dbReference type="NCBI Taxonomy" id="1917870"/>
    <lineage>
        <taxon>Bacteria</taxon>
        <taxon>Bacillati</taxon>
        <taxon>Bacillota</taxon>
        <taxon>Clostridia</taxon>
        <taxon>Lachnospirales</taxon>
        <taxon>Lachnospiraceae</taxon>
        <taxon>Enterocloster</taxon>
    </lineage>
</organism>
<evidence type="ECO:0000313" key="3">
    <source>
        <dbReference type="Proteomes" id="UP001454086"/>
    </source>
</evidence>